<evidence type="ECO:0000256" key="1">
    <source>
        <dbReference type="SAM" id="MobiDB-lite"/>
    </source>
</evidence>
<feature type="region of interest" description="Disordered" evidence="1">
    <location>
        <begin position="130"/>
        <end position="150"/>
    </location>
</feature>
<protein>
    <submittedName>
        <fullName evidence="2">Uncharacterized protein</fullName>
    </submittedName>
</protein>
<dbReference type="EMBL" id="CP090896">
    <property type="protein sequence ID" value="ULT83593.1"/>
    <property type="molecule type" value="Genomic_DNA"/>
</dbReference>
<gene>
    <name evidence="2" type="ORF">L3Y34_012678</name>
</gene>
<organism evidence="2 3">
    <name type="scientific">Caenorhabditis briggsae</name>
    <dbReference type="NCBI Taxonomy" id="6238"/>
    <lineage>
        <taxon>Eukaryota</taxon>
        <taxon>Metazoa</taxon>
        <taxon>Ecdysozoa</taxon>
        <taxon>Nematoda</taxon>
        <taxon>Chromadorea</taxon>
        <taxon>Rhabditida</taxon>
        <taxon>Rhabditina</taxon>
        <taxon>Rhabditomorpha</taxon>
        <taxon>Rhabditoidea</taxon>
        <taxon>Rhabditidae</taxon>
        <taxon>Peloderinae</taxon>
        <taxon>Caenorhabditis</taxon>
    </lineage>
</organism>
<reference evidence="2 3" key="1">
    <citation type="submission" date="2022-05" db="EMBL/GenBank/DDBJ databases">
        <title>Chromosome-level reference genomes for two strains of Caenorhabditis briggsae: an improved platform for comparative genomics.</title>
        <authorList>
            <person name="Stevens L."/>
            <person name="Andersen E.C."/>
        </authorList>
    </citation>
    <scope>NUCLEOTIDE SEQUENCE [LARGE SCALE GENOMIC DNA]</scope>
    <source>
        <strain evidence="2">QX1410_ONT</strain>
        <tissue evidence="2">Whole-organism</tissue>
    </source>
</reference>
<dbReference type="Proteomes" id="UP000827892">
    <property type="component" value="Chromosome X"/>
</dbReference>
<dbReference type="AlphaFoldDB" id="A0AAE8ZS03"/>
<sequence>MYISDTPRLSIVISNKSVFAIPFSTHSSSLTRTIMSATTVYFDDYYHRRASSGKLELCMSPSSSNNIPKSQSCEEIPDINQRRRHPSLGFLEFSKTPNFRARRDAVFEPVEFQRVVVVTVPTTQIVVDTSQKRKGEDSMDVDAAKKLKHG</sequence>
<proteinExistence type="predicted"/>
<evidence type="ECO:0000313" key="3">
    <source>
        <dbReference type="Proteomes" id="UP000827892"/>
    </source>
</evidence>
<name>A0AAE8ZS03_CAEBR</name>
<accession>A0AAE8ZS03</accession>
<evidence type="ECO:0000313" key="2">
    <source>
        <dbReference type="EMBL" id="ULT83593.1"/>
    </source>
</evidence>